<dbReference type="InterPro" id="IPR001261">
    <property type="entry name" value="ArgE/DapE_CS"/>
</dbReference>
<evidence type="ECO:0000256" key="7">
    <source>
        <dbReference type="ARBA" id="ARBA00022723"/>
    </source>
</evidence>
<dbReference type="GO" id="GO:0046872">
    <property type="term" value="F:metal ion binding"/>
    <property type="evidence" value="ECO:0007669"/>
    <property type="project" value="UniProtKB-KW"/>
</dbReference>
<protein>
    <recommendedName>
        <fullName evidence="6">Probable succinyl-diaminopimelate desuccinylase</fullName>
        <ecNumber evidence="5">3.5.1.18</ecNumber>
    </recommendedName>
</protein>
<dbReference type="Pfam" id="PF07687">
    <property type="entry name" value="M20_dimer"/>
    <property type="match status" value="1"/>
</dbReference>
<keyword evidence="14" id="KW-1185">Reference proteome</keyword>
<name>A0A3S9A773_9BACL</name>
<accession>A0A3S9A773</accession>
<dbReference type="AlphaFoldDB" id="A0A3S9A773"/>
<keyword evidence="9" id="KW-0862">Zinc</keyword>
<dbReference type="Pfam" id="PF01546">
    <property type="entry name" value="Peptidase_M20"/>
    <property type="match status" value="1"/>
</dbReference>
<dbReference type="PANTHER" id="PTHR43808">
    <property type="entry name" value="ACETYLORNITHINE DEACETYLASE"/>
    <property type="match status" value="1"/>
</dbReference>
<evidence type="ECO:0000256" key="10">
    <source>
        <dbReference type="ARBA" id="ARBA00023285"/>
    </source>
</evidence>
<feature type="domain" description="Peptidase M20 dimerisation" evidence="12">
    <location>
        <begin position="196"/>
        <end position="301"/>
    </location>
</feature>
<dbReference type="Gene3D" id="3.40.630.10">
    <property type="entry name" value="Zn peptidases"/>
    <property type="match status" value="2"/>
</dbReference>
<proteinExistence type="inferred from homology"/>
<dbReference type="InterPro" id="IPR002933">
    <property type="entry name" value="Peptidase_M20"/>
</dbReference>
<dbReference type="GO" id="GO:0009089">
    <property type="term" value="P:lysine biosynthetic process via diaminopimelate"/>
    <property type="evidence" value="ECO:0007669"/>
    <property type="project" value="UniProtKB-UniPathway"/>
</dbReference>
<comment type="catalytic activity">
    <reaction evidence="11">
        <text>N-succinyl-(2S,6S)-2,6-diaminopimelate + H2O = (2S,6S)-2,6-diaminopimelate + succinate</text>
        <dbReference type="Rhea" id="RHEA:22608"/>
        <dbReference type="ChEBI" id="CHEBI:15377"/>
        <dbReference type="ChEBI" id="CHEBI:30031"/>
        <dbReference type="ChEBI" id="CHEBI:57609"/>
        <dbReference type="ChEBI" id="CHEBI:58087"/>
        <dbReference type="EC" id="3.5.1.18"/>
    </reaction>
</comment>
<dbReference type="KEGG" id="palb:EJC50_19185"/>
<keyword evidence="8" id="KW-0378">Hydrolase</keyword>
<dbReference type="InterPro" id="IPR011650">
    <property type="entry name" value="Peptidase_M20_dimer"/>
</dbReference>
<dbReference type="SUPFAM" id="SSF53187">
    <property type="entry name" value="Zn-dependent exopeptidases"/>
    <property type="match status" value="1"/>
</dbReference>
<evidence type="ECO:0000259" key="12">
    <source>
        <dbReference type="Pfam" id="PF07687"/>
    </source>
</evidence>
<comment type="similarity">
    <text evidence="4">Belongs to the peptidase M20A family.</text>
</comment>
<dbReference type="Gene3D" id="3.30.70.360">
    <property type="match status" value="1"/>
</dbReference>
<dbReference type="GO" id="GO:0009014">
    <property type="term" value="F:succinyl-diaminopimelate desuccinylase activity"/>
    <property type="evidence" value="ECO:0007669"/>
    <property type="project" value="UniProtKB-EC"/>
</dbReference>
<dbReference type="UniPathway" id="UPA00034">
    <property type="reaction ID" value="UER00021"/>
</dbReference>
<evidence type="ECO:0000256" key="2">
    <source>
        <dbReference type="ARBA" id="ARBA00001947"/>
    </source>
</evidence>
<dbReference type="SUPFAM" id="SSF55031">
    <property type="entry name" value="Bacterial exopeptidase dimerisation domain"/>
    <property type="match status" value="1"/>
</dbReference>
<gene>
    <name evidence="13" type="ORF">EJC50_19185</name>
</gene>
<evidence type="ECO:0000256" key="11">
    <source>
        <dbReference type="ARBA" id="ARBA00051301"/>
    </source>
</evidence>
<dbReference type="InterPro" id="IPR010182">
    <property type="entry name" value="ArgE/DapE"/>
</dbReference>
<evidence type="ECO:0000256" key="5">
    <source>
        <dbReference type="ARBA" id="ARBA00011921"/>
    </source>
</evidence>
<evidence type="ECO:0000256" key="3">
    <source>
        <dbReference type="ARBA" id="ARBA00005130"/>
    </source>
</evidence>
<dbReference type="PROSITE" id="PS00758">
    <property type="entry name" value="ARGE_DAPE_CPG2_1"/>
    <property type="match status" value="1"/>
</dbReference>
<evidence type="ECO:0000313" key="13">
    <source>
        <dbReference type="EMBL" id="AZN41563.1"/>
    </source>
</evidence>
<evidence type="ECO:0000313" key="14">
    <source>
        <dbReference type="Proteomes" id="UP000272528"/>
    </source>
</evidence>
<comment type="cofactor">
    <cofactor evidence="2">
        <name>Zn(2+)</name>
        <dbReference type="ChEBI" id="CHEBI:29105"/>
    </cofactor>
</comment>
<organism evidence="13 14">
    <name type="scientific">Paenibacillus albus</name>
    <dbReference type="NCBI Taxonomy" id="2495582"/>
    <lineage>
        <taxon>Bacteria</taxon>
        <taxon>Bacillati</taxon>
        <taxon>Bacillota</taxon>
        <taxon>Bacilli</taxon>
        <taxon>Bacillales</taxon>
        <taxon>Paenibacillaceae</taxon>
        <taxon>Paenibacillus</taxon>
    </lineage>
</organism>
<dbReference type="InterPro" id="IPR050072">
    <property type="entry name" value="Peptidase_M20A"/>
</dbReference>
<dbReference type="Proteomes" id="UP000272528">
    <property type="component" value="Chromosome"/>
</dbReference>
<dbReference type="RefSeq" id="WP_126017269.1">
    <property type="nucleotide sequence ID" value="NZ_CP034437.1"/>
</dbReference>
<evidence type="ECO:0000256" key="4">
    <source>
        <dbReference type="ARBA" id="ARBA00006247"/>
    </source>
</evidence>
<dbReference type="NCBIfam" id="TIGR01910">
    <property type="entry name" value="DapE-ArgE"/>
    <property type="match status" value="1"/>
</dbReference>
<comment type="cofactor">
    <cofactor evidence="1">
        <name>Co(2+)</name>
        <dbReference type="ChEBI" id="CHEBI:48828"/>
    </cofactor>
</comment>
<reference evidence="14" key="1">
    <citation type="submission" date="2018-12" db="EMBL/GenBank/DDBJ databases">
        <title>Genome sequence of Peanibacillus sp.</title>
        <authorList>
            <person name="Subramani G."/>
            <person name="Srinivasan S."/>
            <person name="Kim M.K."/>
        </authorList>
    </citation>
    <scope>NUCLEOTIDE SEQUENCE [LARGE SCALE GENOMIC DNA]</scope>
    <source>
        <strain evidence="14">18JY67-1</strain>
    </source>
</reference>
<dbReference type="EMBL" id="CP034437">
    <property type="protein sequence ID" value="AZN41563.1"/>
    <property type="molecule type" value="Genomic_DNA"/>
</dbReference>
<evidence type="ECO:0000256" key="1">
    <source>
        <dbReference type="ARBA" id="ARBA00001941"/>
    </source>
</evidence>
<evidence type="ECO:0000256" key="9">
    <source>
        <dbReference type="ARBA" id="ARBA00022833"/>
    </source>
</evidence>
<dbReference type="InterPro" id="IPR036264">
    <property type="entry name" value="Bact_exopeptidase_dim_dom"/>
</dbReference>
<evidence type="ECO:0000256" key="6">
    <source>
        <dbReference type="ARBA" id="ARBA00016853"/>
    </source>
</evidence>
<keyword evidence="10" id="KW-0170">Cobalt</keyword>
<sequence>MNTNKQRILEWIDSQEDHLIQFLKELIRIPSDNPPGDCHKIAEYVHSSLQNFGFLESSLLEVDEESVVKSGMIRTANVLATTEFGAGAGPHVALNAHGDVVAPGLGWTYGPYGGEIVDGKMYGRGAAVSKSDIAAYTFAVLALKQFDEHLSGKTTLVFNFDEETGGENGPKWLLERGYIKPDLVISAGFTYSIVNSHNGCLHLEIKARGKSAHAAAPQSGVDAIEAMTGIMTALYEYRNSLHTIRSNVPGIESPTLNIGLISGGINTNVVPDYCSIRIDRRLIPEEDGEIAQQDILRLIQRQVEQCPGIQVEVERVLYARSLQPSAGQATLVEAIQRNWNHVLNGNTPAVHGVPLYTDARHFAEAGLPVVMFGAGPRTLVEANGHRADEHVRIDDLMSATKIIAATLYDLLLLRN</sequence>
<dbReference type="EC" id="3.5.1.18" evidence="5"/>
<dbReference type="OrthoDB" id="9792335at2"/>
<comment type="pathway">
    <text evidence="3">Amino-acid biosynthesis; L-lysine biosynthesis via DAP pathway; LL-2,6-diaminopimelate from (S)-tetrahydrodipicolinate (succinylase route): step 3/3.</text>
</comment>
<keyword evidence="7" id="KW-0479">Metal-binding</keyword>
<evidence type="ECO:0000256" key="8">
    <source>
        <dbReference type="ARBA" id="ARBA00022801"/>
    </source>
</evidence>